<dbReference type="KEGG" id="cama:F384_12730"/>
<accession>A0A0F6RFF8</accession>
<evidence type="ECO:0008006" key="3">
    <source>
        <dbReference type="Google" id="ProtNLM"/>
    </source>
</evidence>
<dbReference type="AlphaFoldDB" id="A0A0F6RFF8"/>
<dbReference type="RefSeq" id="WP_046483228.1">
    <property type="nucleotide sequence ID" value="NZ_CP011132.1"/>
</dbReference>
<evidence type="ECO:0000313" key="2">
    <source>
        <dbReference type="Proteomes" id="UP000034085"/>
    </source>
</evidence>
<name>A0A0F6RFF8_CITAM</name>
<dbReference type="Proteomes" id="UP000034085">
    <property type="component" value="Chromosome"/>
</dbReference>
<dbReference type="PATRIC" id="fig|1261127.3.peg.2664"/>
<dbReference type="HOGENOM" id="CLU_2141454_0_0_6"/>
<gene>
    <name evidence="1" type="ORF">F384_12730</name>
</gene>
<dbReference type="EMBL" id="CP011132">
    <property type="protein sequence ID" value="AKE59370.1"/>
    <property type="molecule type" value="Genomic_DNA"/>
</dbReference>
<organism evidence="1 2">
    <name type="scientific">Citrobacter amalonaticus Y19</name>
    <dbReference type="NCBI Taxonomy" id="1261127"/>
    <lineage>
        <taxon>Bacteria</taxon>
        <taxon>Pseudomonadati</taxon>
        <taxon>Pseudomonadota</taxon>
        <taxon>Gammaproteobacteria</taxon>
        <taxon>Enterobacterales</taxon>
        <taxon>Enterobacteriaceae</taxon>
        <taxon>Citrobacter</taxon>
    </lineage>
</organism>
<reference evidence="1 2" key="1">
    <citation type="journal article" date="2013" name="Appl. Microbiol. Biotechnol.">
        <title>Glycerol assimilation and production of 1,3-propanediol by Citrobacter amalonaticus Y19.</title>
        <authorList>
            <person name="Ainala S.K."/>
            <person name="Ashok S."/>
            <person name="Ko Y."/>
            <person name="Park S."/>
        </authorList>
    </citation>
    <scope>NUCLEOTIDE SEQUENCE [LARGE SCALE GENOMIC DNA]</scope>
    <source>
        <strain evidence="1 2">Y19</strain>
    </source>
</reference>
<sequence length="112" mass="12451">MKKIIFALAITLTGCSSKIPANYKCTDLESKQTHNITLIGNSLKYDAVEMEKYDTKKVKFASDEVKIDTSIDVFKNKVGNDYVSMTKHEGKLIYVYASNVNADKAVSMGICN</sequence>
<dbReference type="PROSITE" id="PS51257">
    <property type="entry name" value="PROKAR_LIPOPROTEIN"/>
    <property type="match status" value="1"/>
</dbReference>
<protein>
    <recommendedName>
        <fullName evidence="3">Lipoprotein</fullName>
    </recommendedName>
</protein>
<evidence type="ECO:0000313" key="1">
    <source>
        <dbReference type="EMBL" id="AKE59370.1"/>
    </source>
</evidence>
<proteinExistence type="predicted"/>